<keyword evidence="4 7" id="KW-0812">Transmembrane</keyword>
<feature type="domain" description="Glycine transporter" evidence="8">
    <location>
        <begin position="16"/>
        <end position="87"/>
    </location>
</feature>
<evidence type="ECO:0000256" key="4">
    <source>
        <dbReference type="ARBA" id="ARBA00022692"/>
    </source>
</evidence>
<feature type="transmembrane region" description="Helical" evidence="7">
    <location>
        <begin position="180"/>
        <end position="201"/>
    </location>
</feature>
<feature type="transmembrane region" description="Helical" evidence="7">
    <location>
        <begin position="15"/>
        <end position="34"/>
    </location>
</feature>
<feature type="transmembrane region" description="Helical" evidence="7">
    <location>
        <begin position="124"/>
        <end position="144"/>
    </location>
</feature>
<dbReference type="OrthoDB" id="9791874at2"/>
<reference evidence="9 10" key="1">
    <citation type="submission" date="2016-11" db="EMBL/GenBank/DDBJ databases">
        <title>Sphingorhabdus sp. LPB0140, isolated from marine environment.</title>
        <authorList>
            <person name="Kim E."/>
            <person name="Yi H."/>
        </authorList>
    </citation>
    <scope>NUCLEOTIDE SEQUENCE [LARGE SCALE GENOMIC DNA]</scope>
    <source>
        <strain evidence="9 10">LPB0140</strain>
    </source>
</reference>
<evidence type="ECO:0000313" key="9">
    <source>
        <dbReference type="EMBL" id="APG63512.1"/>
    </source>
</evidence>
<feature type="transmembrane region" description="Helical" evidence="7">
    <location>
        <begin position="39"/>
        <end position="60"/>
    </location>
</feature>
<keyword evidence="6 7" id="KW-0472">Membrane</keyword>
<dbReference type="STRING" id="1913578.LPB140_02960"/>
<organism evidence="9 10">
    <name type="scientific">Sphingorhabdus lutea</name>
    <dbReference type="NCBI Taxonomy" id="1913578"/>
    <lineage>
        <taxon>Bacteria</taxon>
        <taxon>Pseudomonadati</taxon>
        <taxon>Pseudomonadota</taxon>
        <taxon>Alphaproteobacteria</taxon>
        <taxon>Sphingomonadales</taxon>
        <taxon>Sphingomonadaceae</taxon>
        <taxon>Sphingorhabdus</taxon>
    </lineage>
</organism>
<evidence type="ECO:0000256" key="5">
    <source>
        <dbReference type="ARBA" id="ARBA00022989"/>
    </source>
</evidence>
<dbReference type="EMBL" id="CP018154">
    <property type="protein sequence ID" value="APG63512.1"/>
    <property type="molecule type" value="Genomic_DNA"/>
</dbReference>
<dbReference type="GO" id="GO:0005886">
    <property type="term" value="C:plasma membrane"/>
    <property type="evidence" value="ECO:0007669"/>
    <property type="project" value="UniProtKB-SubCell"/>
</dbReference>
<dbReference type="Proteomes" id="UP000242561">
    <property type="component" value="Chromosome"/>
</dbReference>
<keyword evidence="5 7" id="KW-1133">Transmembrane helix</keyword>
<dbReference type="Pfam" id="PF03458">
    <property type="entry name" value="Gly_transporter"/>
    <property type="match status" value="2"/>
</dbReference>
<dbReference type="PANTHER" id="PTHR30506:SF3">
    <property type="entry name" value="UPF0126 INNER MEMBRANE PROTEIN YADS-RELATED"/>
    <property type="match status" value="1"/>
</dbReference>
<evidence type="ECO:0000256" key="1">
    <source>
        <dbReference type="ARBA" id="ARBA00004651"/>
    </source>
</evidence>
<dbReference type="PANTHER" id="PTHR30506">
    <property type="entry name" value="INNER MEMBRANE PROTEIN"/>
    <property type="match status" value="1"/>
</dbReference>
<dbReference type="AlphaFoldDB" id="A0A1L3JEF1"/>
<evidence type="ECO:0000256" key="6">
    <source>
        <dbReference type="ARBA" id="ARBA00023136"/>
    </source>
</evidence>
<evidence type="ECO:0000259" key="8">
    <source>
        <dbReference type="Pfam" id="PF03458"/>
    </source>
</evidence>
<evidence type="ECO:0000313" key="10">
    <source>
        <dbReference type="Proteomes" id="UP000242561"/>
    </source>
</evidence>
<feature type="transmembrane region" description="Helical" evidence="7">
    <location>
        <begin position="156"/>
        <end position="174"/>
    </location>
</feature>
<dbReference type="KEGG" id="sphl:LPB140_02960"/>
<keyword evidence="10" id="KW-1185">Reference proteome</keyword>
<feature type="transmembrane region" description="Helical" evidence="7">
    <location>
        <begin position="66"/>
        <end position="87"/>
    </location>
</feature>
<protein>
    <recommendedName>
        <fullName evidence="8">Glycine transporter domain-containing protein</fullName>
    </recommendedName>
</protein>
<evidence type="ECO:0000256" key="3">
    <source>
        <dbReference type="ARBA" id="ARBA00022475"/>
    </source>
</evidence>
<keyword evidence="3" id="KW-1003">Cell membrane</keyword>
<evidence type="ECO:0000256" key="7">
    <source>
        <dbReference type="SAM" id="Phobius"/>
    </source>
</evidence>
<dbReference type="RefSeq" id="WP_072560212.1">
    <property type="nucleotide sequence ID" value="NZ_CP018154.1"/>
</dbReference>
<evidence type="ECO:0000256" key="2">
    <source>
        <dbReference type="ARBA" id="ARBA00008193"/>
    </source>
</evidence>
<gene>
    <name evidence="9" type="ORF">LPB140_02960</name>
</gene>
<proteinExistence type="inferred from homology"/>
<comment type="subcellular location">
    <subcellularLocation>
        <location evidence="1">Cell membrane</location>
        <topology evidence="1">Multi-pass membrane protein</topology>
    </subcellularLocation>
</comment>
<accession>A0A1L3JEF1</accession>
<sequence>MIFIENINADMVERALHLIAVLVFALSGALAAAWNKQTFVTFAFFAILTGVGGGTVRDILIGAPVFWVNDSLIIALCIFAALLIWFVPAKFMPARALDWCDALGMAAYSVFGAGKALAYGVSPIPAIIMGIITACIGGVIRDILAGEPSIIMRPEIYVSASALAAALFVVIFLWGVPIMFAAAIGASAGFILRAAAIQYGLGLPTYKK</sequence>
<feature type="domain" description="Glycine transporter" evidence="8">
    <location>
        <begin position="99"/>
        <end position="171"/>
    </location>
</feature>
<comment type="similarity">
    <text evidence="2">Belongs to the UPF0126 family.</text>
</comment>
<dbReference type="InterPro" id="IPR005115">
    <property type="entry name" value="Gly_transporter"/>
</dbReference>
<name>A0A1L3JEF1_9SPHN</name>